<sequence>MSKRKNEPQYSEDDSPDSANRKGKNPSRWPAQWRRVRSKLFSARRRRTDGDREFLGVAAAAGLLKTTSAAVQLHARTGKLVGAKIGKNWVFLRESVTEYLRLESARQAEQRRERATSAATPLAEFVGRQAKKRRRPLPTLPDLQEKT</sequence>
<evidence type="ECO:0000256" key="1">
    <source>
        <dbReference type="SAM" id="MobiDB-lite"/>
    </source>
</evidence>
<organism evidence="2 3">
    <name type="scientific">Noviherbaspirillum aridicola</name>
    <dbReference type="NCBI Taxonomy" id="2849687"/>
    <lineage>
        <taxon>Bacteria</taxon>
        <taxon>Pseudomonadati</taxon>
        <taxon>Pseudomonadota</taxon>
        <taxon>Betaproteobacteria</taxon>
        <taxon>Burkholderiales</taxon>
        <taxon>Oxalobacteraceae</taxon>
        <taxon>Noviherbaspirillum</taxon>
    </lineage>
</organism>
<dbReference type="EMBL" id="BPMK01000004">
    <property type="protein sequence ID" value="GIZ51080.1"/>
    <property type="molecule type" value="Genomic_DNA"/>
</dbReference>
<name>A0ABQ4Q2K4_9BURK</name>
<reference evidence="2 3" key="1">
    <citation type="journal article" date="2022" name="Int. J. Syst. Evol. Microbiol.">
        <title>Noviherbaspirillum aridicola sp. nov., isolated from an arid soil in Pakistan.</title>
        <authorList>
            <person name="Khan I.U."/>
            <person name="Saqib M."/>
            <person name="Amin A."/>
            <person name="Hussain F."/>
            <person name="Li L."/>
            <person name="Liu Y.H."/>
            <person name="Fang B.Z."/>
            <person name="Ahmed I."/>
            <person name="Li W.J."/>
        </authorList>
    </citation>
    <scope>NUCLEOTIDE SEQUENCE [LARGE SCALE GENOMIC DNA]</scope>
    <source>
        <strain evidence="2 3">NCCP-691</strain>
    </source>
</reference>
<accession>A0ABQ4Q2K4</accession>
<comment type="caution">
    <text evidence="2">The sequence shown here is derived from an EMBL/GenBank/DDBJ whole genome shotgun (WGS) entry which is preliminary data.</text>
</comment>
<dbReference type="Proteomes" id="UP000887222">
    <property type="component" value="Unassembled WGS sequence"/>
</dbReference>
<evidence type="ECO:0008006" key="4">
    <source>
        <dbReference type="Google" id="ProtNLM"/>
    </source>
</evidence>
<evidence type="ECO:0000313" key="2">
    <source>
        <dbReference type="EMBL" id="GIZ51080.1"/>
    </source>
</evidence>
<feature type="region of interest" description="Disordered" evidence="1">
    <location>
        <begin position="106"/>
        <end position="147"/>
    </location>
</feature>
<feature type="region of interest" description="Disordered" evidence="1">
    <location>
        <begin position="1"/>
        <end position="32"/>
    </location>
</feature>
<proteinExistence type="predicted"/>
<protein>
    <recommendedName>
        <fullName evidence="4">Excisionase family DNA binding protein</fullName>
    </recommendedName>
</protein>
<dbReference type="RefSeq" id="WP_220807256.1">
    <property type="nucleotide sequence ID" value="NZ_BPMK01000004.1"/>
</dbReference>
<feature type="compositionally biased region" description="Basic and acidic residues" evidence="1">
    <location>
        <begin position="106"/>
        <end position="115"/>
    </location>
</feature>
<evidence type="ECO:0000313" key="3">
    <source>
        <dbReference type="Proteomes" id="UP000887222"/>
    </source>
</evidence>
<gene>
    <name evidence="2" type="ORF">NCCP691_10940</name>
</gene>
<keyword evidence="3" id="KW-1185">Reference proteome</keyword>